<feature type="chain" id="PRO_5047159405" evidence="1">
    <location>
        <begin position="43"/>
        <end position="202"/>
    </location>
</feature>
<proteinExistence type="predicted"/>
<comment type="caution">
    <text evidence="2">The sequence shown here is derived from an EMBL/GenBank/DDBJ whole genome shotgun (WGS) entry which is preliminary data.</text>
</comment>
<evidence type="ECO:0000256" key="1">
    <source>
        <dbReference type="SAM" id="SignalP"/>
    </source>
</evidence>
<sequence length="202" mass="21293">MSVMSPLRRIGRLAARTTLALAAAAAVLLANFAVAPADSAHAAGLDGSWACSVPAGYTYDQVQQTRQCSGGSSWTSTVFHLRTPAEGVMSCTPVDGFVYDYVSLGSACAQIGPQAASYRLRTPVDGLTACSVKPGWTYDLVTYTTACSTTSGVTATTYRNRVPVNGLWACWAPTGWTYTATTSTFDCSLYSGVPSTKYLITH</sequence>
<evidence type="ECO:0000313" key="3">
    <source>
        <dbReference type="Proteomes" id="UP001500037"/>
    </source>
</evidence>
<dbReference type="EMBL" id="BAAALF010000029">
    <property type="protein sequence ID" value="GAA1231675.1"/>
    <property type="molecule type" value="Genomic_DNA"/>
</dbReference>
<name>A0ABN1W372_9ACTN</name>
<keyword evidence="3" id="KW-1185">Reference proteome</keyword>
<keyword evidence="1" id="KW-0732">Signal</keyword>
<gene>
    <name evidence="2" type="ORF">GCM10009665_22400</name>
</gene>
<protein>
    <submittedName>
        <fullName evidence="2">Uncharacterized protein</fullName>
    </submittedName>
</protein>
<dbReference type="Proteomes" id="UP001500037">
    <property type="component" value="Unassembled WGS sequence"/>
</dbReference>
<organism evidence="2 3">
    <name type="scientific">Kitasatospora nipponensis</name>
    <dbReference type="NCBI Taxonomy" id="258049"/>
    <lineage>
        <taxon>Bacteria</taxon>
        <taxon>Bacillati</taxon>
        <taxon>Actinomycetota</taxon>
        <taxon>Actinomycetes</taxon>
        <taxon>Kitasatosporales</taxon>
        <taxon>Streptomycetaceae</taxon>
        <taxon>Kitasatospora</taxon>
    </lineage>
</organism>
<accession>A0ABN1W372</accession>
<feature type="signal peptide" evidence="1">
    <location>
        <begin position="1"/>
        <end position="42"/>
    </location>
</feature>
<reference evidence="2 3" key="1">
    <citation type="journal article" date="2019" name="Int. J. Syst. Evol. Microbiol.">
        <title>The Global Catalogue of Microorganisms (GCM) 10K type strain sequencing project: providing services to taxonomists for standard genome sequencing and annotation.</title>
        <authorList>
            <consortium name="The Broad Institute Genomics Platform"/>
            <consortium name="The Broad Institute Genome Sequencing Center for Infectious Disease"/>
            <person name="Wu L."/>
            <person name="Ma J."/>
        </authorList>
    </citation>
    <scope>NUCLEOTIDE SEQUENCE [LARGE SCALE GENOMIC DNA]</scope>
    <source>
        <strain evidence="2 3">JCM 13004</strain>
    </source>
</reference>
<evidence type="ECO:0000313" key="2">
    <source>
        <dbReference type="EMBL" id="GAA1231675.1"/>
    </source>
</evidence>